<dbReference type="Gene3D" id="3.30.300.20">
    <property type="match status" value="1"/>
</dbReference>
<comment type="caution">
    <text evidence="1">The sequence shown here is derived from an EMBL/GenBank/DDBJ whole genome shotgun (WGS) entry which is preliminary data.</text>
</comment>
<name>A0AA41ZE29_9GAMM</name>
<organism evidence="1 2">
    <name type="scientific">Larsenimonas rhizosphaerae</name>
    <dbReference type="NCBI Taxonomy" id="2944682"/>
    <lineage>
        <taxon>Bacteria</taxon>
        <taxon>Pseudomonadati</taxon>
        <taxon>Pseudomonadota</taxon>
        <taxon>Gammaproteobacteria</taxon>
        <taxon>Oceanospirillales</taxon>
        <taxon>Halomonadaceae</taxon>
        <taxon>Larsenimonas</taxon>
    </lineage>
</organism>
<reference evidence="1" key="1">
    <citation type="submission" date="2022-11" db="EMBL/GenBank/DDBJ databases">
        <title>Larsenimonas rhizosphaerae sp. nov., isolated from a tidal mudflat.</title>
        <authorList>
            <person name="Lee S.D."/>
            <person name="Kim I.S."/>
        </authorList>
    </citation>
    <scope>NUCLEOTIDE SEQUENCE</scope>
    <source>
        <strain evidence="1">GH2-1</strain>
    </source>
</reference>
<evidence type="ECO:0000313" key="2">
    <source>
        <dbReference type="Proteomes" id="UP001165678"/>
    </source>
</evidence>
<dbReference type="PANTHER" id="PTHR42830">
    <property type="entry name" value="OSMOTICALLY INDUCIBLE FAMILY PROTEIN"/>
    <property type="match status" value="1"/>
</dbReference>
<dbReference type="PANTHER" id="PTHR42830:SF2">
    <property type="entry name" value="OSMC_OHR FAMILY PROTEIN"/>
    <property type="match status" value="1"/>
</dbReference>
<dbReference type="EMBL" id="JAPIVE010000001">
    <property type="protein sequence ID" value="MCX2522856.1"/>
    <property type="molecule type" value="Genomic_DNA"/>
</dbReference>
<sequence length="158" mass="17578">MGLTHDYTLTVRWTGQNEAGTTSYRSYSRAHDILSEGKPRIQASADPAFMGDPALHHPEELFVASLSECHMLWYLHLCADEGVVVTDYVDQPRGTLKLASGHGGRFTRIELRPVITITSESSVDKARALHDRAHQYCFIAQSVNVDIVISPEFVHGVE</sequence>
<evidence type="ECO:0000313" key="1">
    <source>
        <dbReference type="EMBL" id="MCX2522856.1"/>
    </source>
</evidence>
<protein>
    <submittedName>
        <fullName evidence="1">OsmC family protein</fullName>
    </submittedName>
</protein>
<dbReference type="Proteomes" id="UP001165678">
    <property type="component" value="Unassembled WGS sequence"/>
</dbReference>
<proteinExistence type="predicted"/>
<dbReference type="InterPro" id="IPR052707">
    <property type="entry name" value="OsmC_Ohr_Peroxiredoxin"/>
</dbReference>
<dbReference type="Pfam" id="PF02566">
    <property type="entry name" value="OsmC"/>
    <property type="match status" value="1"/>
</dbReference>
<dbReference type="AlphaFoldDB" id="A0AA41ZE29"/>
<dbReference type="InterPro" id="IPR015946">
    <property type="entry name" value="KH_dom-like_a/b"/>
</dbReference>
<gene>
    <name evidence="1" type="ORF">OQ287_01245</name>
</gene>
<dbReference type="InterPro" id="IPR003718">
    <property type="entry name" value="OsmC/Ohr_fam"/>
</dbReference>
<dbReference type="RefSeq" id="WP_265895300.1">
    <property type="nucleotide sequence ID" value="NZ_JAPIVE010000001.1"/>
</dbReference>
<dbReference type="InterPro" id="IPR036102">
    <property type="entry name" value="OsmC/Ohrsf"/>
</dbReference>
<keyword evidence="2" id="KW-1185">Reference proteome</keyword>
<accession>A0AA41ZE29</accession>
<dbReference type="SUPFAM" id="SSF82784">
    <property type="entry name" value="OsmC-like"/>
    <property type="match status" value="1"/>
</dbReference>